<evidence type="ECO:0008006" key="3">
    <source>
        <dbReference type="Google" id="ProtNLM"/>
    </source>
</evidence>
<organism evidence="1 2">
    <name type="scientific">Paraburkholderia dilworthii</name>
    <dbReference type="NCBI Taxonomy" id="948106"/>
    <lineage>
        <taxon>Bacteria</taxon>
        <taxon>Pseudomonadati</taxon>
        <taxon>Pseudomonadota</taxon>
        <taxon>Betaproteobacteria</taxon>
        <taxon>Burkholderiales</taxon>
        <taxon>Burkholderiaceae</taxon>
        <taxon>Paraburkholderia</taxon>
    </lineage>
</organism>
<comment type="caution">
    <text evidence="1">The sequence shown here is derived from an EMBL/GenBank/DDBJ whole genome shotgun (WGS) entry which is preliminary data.</text>
</comment>
<name>A0ABW9DBV8_9BURK</name>
<keyword evidence="2" id="KW-1185">Reference proteome</keyword>
<evidence type="ECO:0000313" key="2">
    <source>
        <dbReference type="Proteomes" id="UP001629367"/>
    </source>
</evidence>
<reference evidence="1 2" key="1">
    <citation type="journal article" date="2024" name="Chem. Sci.">
        <title>Discovery of megapolipeptins by genome mining of a Burkholderiales bacteria collection.</title>
        <authorList>
            <person name="Paulo B.S."/>
            <person name="Recchia M.J.J."/>
            <person name="Lee S."/>
            <person name="Fergusson C.H."/>
            <person name="Romanowski S.B."/>
            <person name="Hernandez A."/>
            <person name="Krull N."/>
            <person name="Liu D.Y."/>
            <person name="Cavanagh H."/>
            <person name="Bos A."/>
            <person name="Gray C.A."/>
            <person name="Murphy B.T."/>
            <person name="Linington R.G."/>
            <person name="Eustaquio A.S."/>
        </authorList>
    </citation>
    <scope>NUCLEOTIDE SEQUENCE [LARGE SCALE GENOMIC DNA]</scope>
    <source>
        <strain evidence="1 2">RL17-335-BIF-A</strain>
    </source>
</reference>
<accession>A0ABW9DBV8</accession>
<gene>
    <name evidence="1" type="ORF">PQQ68_24760</name>
</gene>
<sequence length="98" mass="11062">MAAVTAGRAFKVDIVHPVIPSTKVGVVLGREGRKILTAGRKKIWRVGRTAWMMHPAVRQMAGRGDFFDFCRMGCRKSAGHNRKRADVRRNRIMGCLHF</sequence>
<dbReference type="EMBL" id="JAQQBZ010000020">
    <property type="protein sequence ID" value="MFM0596244.1"/>
    <property type="molecule type" value="Genomic_DNA"/>
</dbReference>
<proteinExistence type="predicted"/>
<evidence type="ECO:0000313" key="1">
    <source>
        <dbReference type="EMBL" id="MFM0596244.1"/>
    </source>
</evidence>
<dbReference type="Proteomes" id="UP001629367">
    <property type="component" value="Unassembled WGS sequence"/>
</dbReference>
<protein>
    <recommendedName>
        <fullName evidence="3">K Homology domain-containing protein</fullName>
    </recommendedName>
</protein>
<dbReference type="RefSeq" id="WP_408216115.1">
    <property type="nucleotide sequence ID" value="NZ_JAQQBZ010000020.1"/>
</dbReference>